<protein>
    <recommendedName>
        <fullName evidence="6">Glycerol operon regulatory protein</fullName>
    </recommendedName>
</protein>
<dbReference type="Pfam" id="PF01614">
    <property type="entry name" value="IclR_C"/>
    <property type="match status" value="1"/>
</dbReference>
<dbReference type="InterPro" id="IPR014757">
    <property type="entry name" value="Tscrpt_reg_IclR_C"/>
</dbReference>
<keyword evidence="3 9" id="KW-0238">DNA-binding</keyword>
<evidence type="ECO:0000256" key="4">
    <source>
        <dbReference type="ARBA" id="ARBA00023163"/>
    </source>
</evidence>
<dbReference type="PROSITE" id="PS51077">
    <property type="entry name" value="HTH_ICLR"/>
    <property type="match status" value="1"/>
</dbReference>
<dbReference type="FunFam" id="1.10.10.10:FF:000056">
    <property type="entry name" value="IclR family transcriptional regulator"/>
    <property type="match status" value="1"/>
</dbReference>
<dbReference type="Proteomes" id="UP000185663">
    <property type="component" value="Chromosome I"/>
</dbReference>
<dbReference type="SUPFAM" id="SSF46785">
    <property type="entry name" value="Winged helix' DNA-binding domain"/>
    <property type="match status" value="1"/>
</dbReference>
<reference evidence="10" key="1">
    <citation type="submission" date="2016-10" db="EMBL/GenBank/DDBJ databases">
        <authorList>
            <person name="Varghese N."/>
            <person name="Submissions S."/>
        </authorList>
    </citation>
    <scope>NUCLEOTIDE SEQUENCE [LARGE SCALE GENOMIC DNA]</scope>
    <source>
        <strain evidence="10">DSM 22126</strain>
    </source>
</reference>
<dbReference type="InterPro" id="IPR005471">
    <property type="entry name" value="Tscrpt_reg_IclR_N"/>
</dbReference>
<keyword evidence="1" id="KW-0319">Glycerol metabolism</keyword>
<dbReference type="PROSITE" id="PS51078">
    <property type="entry name" value="ICLR_ED"/>
    <property type="match status" value="1"/>
</dbReference>
<organism evidence="9 10">
    <name type="scientific">Paraoerskovia marina</name>
    <dbReference type="NCBI Taxonomy" id="545619"/>
    <lineage>
        <taxon>Bacteria</taxon>
        <taxon>Bacillati</taxon>
        <taxon>Actinomycetota</taxon>
        <taxon>Actinomycetes</taxon>
        <taxon>Micrococcales</taxon>
        <taxon>Cellulomonadaceae</taxon>
        <taxon>Paraoerskovia</taxon>
    </lineage>
</organism>
<keyword evidence="10" id="KW-1185">Reference proteome</keyword>
<evidence type="ECO:0000256" key="1">
    <source>
        <dbReference type="ARBA" id="ARBA00022798"/>
    </source>
</evidence>
<dbReference type="GO" id="GO:0006071">
    <property type="term" value="P:glycerol metabolic process"/>
    <property type="evidence" value="ECO:0007669"/>
    <property type="project" value="UniProtKB-KW"/>
</dbReference>
<accession>A0A1H1UTQ8</accession>
<evidence type="ECO:0000256" key="3">
    <source>
        <dbReference type="ARBA" id="ARBA00023125"/>
    </source>
</evidence>
<dbReference type="InterPro" id="IPR036388">
    <property type="entry name" value="WH-like_DNA-bd_sf"/>
</dbReference>
<dbReference type="OrthoDB" id="9000968at2"/>
<dbReference type="GO" id="GO:0045892">
    <property type="term" value="P:negative regulation of DNA-templated transcription"/>
    <property type="evidence" value="ECO:0007669"/>
    <property type="project" value="TreeGrafter"/>
</dbReference>
<sequence length="225" mass="24202">MTNPLGSVDKALLALEVLAPVGPDGLSLGEIARRLDVAKPTVHRTLASLAHRGYVQNDEGRYRLGPAAIALSTAYYAEENLPTLMRPALEAARDELHELVHLGAPAGADEVIYLDKVEPSRPLRVWSAVGRRIPAQTSALGRALRTGRSAEEVEENEPGIACVALPLLRNGNAFAAVSVTAPSERLDVDDRPRVLNVLATTLRTHLPPTITVPDPRADAPHHDRL</sequence>
<dbReference type="GO" id="GO:0003700">
    <property type="term" value="F:DNA-binding transcription factor activity"/>
    <property type="evidence" value="ECO:0007669"/>
    <property type="project" value="TreeGrafter"/>
</dbReference>
<feature type="domain" description="HTH iclR-type" evidence="7">
    <location>
        <begin position="5"/>
        <end position="66"/>
    </location>
</feature>
<dbReference type="STRING" id="545619.SAMN04489860_2297"/>
<evidence type="ECO:0000313" key="10">
    <source>
        <dbReference type="Proteomes" id="UP000185663"/>
    </source>
</evidence>
<comment type="function">
    <text evidence="5">May be an activator protein for the gylABX operon.</text>
</comment>
<evidence type="ECO:0000256" key="2">
    <source>
        <dbReference type="ARBA" id="ARBA00023015"/>
    </source>
</evidence>
<dbReference type="InterPro" id="IPR029016">
    <property type="entry name" value="GAF-like_dom_sf"/>
</dbReference>
<evidence type="ECO:0000256" key="6">
    <source>
        <dbReference type="ARBA" id="ARBA00070406"/>
    </source>
</evidence>
<dbReference type="EMBL" id="LT629776">
    <property type="protein sequence ID" value="SDS75978.1"/>
    <property type="molecule type" value="Genomic_DNA"/>
</dbReference>
<dbReference type="SUPFAM" id="SSF55781">
    <property type="entry name" value="GAF domain-like"/>
    <property type="match status" value="1"/>
</dbReference>
<evidence type="ECO:0000259" key="7">
    <source>
        <dbReference type="PROSITE" id="PS51077"/>
    </source>
</evidence>
<dbReference type="GO" id="GO:0003677">
    <property type="term" value="F:DNA binding"/>
    <property type="evidence" value="ECO:0007669"/>
    <property type="project" value="UniProtKB-KW"/>
</dbReference>
<dbReference type="Gene3D" id="1.10.10.10">
    <property type="entry name" value="Winged helix-like DNA-binding domain superfamily/Winged helix DNA-binding domain"/>
    <property type="match status" value="1"/>
</dbReference>
<gene>
    <name evidence="9" type="ORF">SAMN04489860_2297</name>
</gene>
<keyword evidence="2" id="KW-0805">Transcription regulation</keyword>
<dbReference type="PANTHER" id="PTHR30136:SF24">
    <property type="entry name" value="HTH-TYPE TRANSCRIPTIONAL REPRESSOR ALLR"/>
    <property type="match status" value="1"/>
</dbReference>
<dbReference type="InterPro" id="IPR050707">
    <property type="entry name" value="HTH_MetabolicPath_Reg"/>
</dbReference>
<dbReference type="SMART" id="SM00346">
    <property type="entry name" value="HTH_ICLR"/>
    <property type="match status" value="1"/>
</dbReference>
<evidence type="ECO:0000256" key="5">
    <source>
        <dbReference type="ARBA" id="ARBA00058938"/>
    </source>
</evidence>
<dbReference type="eggNOG" id="COG1414">
    <property type="taxonomic scope" value="Bacteria"/>
</dbReference>
<proteinExistence type="predicted"/>
<dbReference type="PANTHER" id="PTHR30136">
    <property type="entry name" value="HELIX-TURN-HELIX TRANSCRIPTIONAL REGULATOR, ICLR FAMILY"/>
    <property type="match status" value="1"/>
</dbReference>
<name>A0A1H1UTQ8_9CELL</name>
<dbReference type="Pfam" id="PF09339">
    <property type="entry name" value="HTH_IclR"/>
    <property type="match status" value="1"/>
</dbReference>
<dbReference type="RefSeq" id="WP_083372579.1">
    <property type="nucleotide sequence ID" value="NZ_LT629776.1"/>
</dbReference>
<dbReference type="InterPro" id="IPR036390">
    <property type="entry name" value="WH_DNA-bd_sf"/>
</dbReference>
<dbReference type="AlphaFoldDB" id="A0A1H1UTQ8"/>
<feature type="domain" description="IclR-ED" evidence="8">
    <location>
        <begin position="67"/>
        <end position="225"/>
    </location>
</feature>
<evidence type="ECO:0000259" key="8">
    <source>
        <dbReference type="PROSITE" id="PS51078"/>
    </source>
</evidence>
<dbReference type="Gene3D" id="3.30.450.40">
    <property type="match status" value="2"/>
</dbReference>
<evidence type="ECO:0000313" key="9">
    <source>
        <dbReference type="EMBL" id="SDS75978.1"/>
    </source>
</evidence>
<keyword evidence="4" id="KW-0804">Transcription</keyword>